<dbReference type="Gene3D" id="3.40.630.30">
    <property type="match status" value="1"/>
</dbReference>
<dbReference type="OrthoDB" id="9805924at2"/>
<dbReference type="AlphaFoldDB" id="A0A9X0YWR4"/>
<dbReference type="Proteomes" id="UP001138793">
    <property type="component" value="Unassembled WGS sequence"/>
</dbReference>
<dbReference type="EMBL" id="JAGGMB010000010">
    <property type="protein sequence ID" value="MBP2078755.1"/>
    <property type="molecule type" value="Genomic_DNA"/>
</dbReference>
<evidence type="ECO:0000313" key="2">
    <source>
        <dbReference type="EMBL" id="MBP2078755.1"/>
    </source>
</evidence>
<dbReference type="CDD" id="cd04301">
    <property type="entry name" value="NAT_SF"/>
    <property type="match status" value="1"/>
</dbReference>
<evidence type="ECO:0000313" key="3">
    <source>
        <dbReference type="Proteomes" id="UP001138793"/>
    </source>
</evidence>
<proteinExistence type="predicted"/>
<evidence type="ECO:0000259" key="1">
    <source>
        <dbReference type="PROSITE" id="PS51186"/>
    </source>
</evidence>
<name>A0A9X0YWR4_9BACI</name>
<dbReference type="SUPFAM" id="SSF55729">
    <property type="entry name" value="Acyl-CoA N-acyltransferases (Nat)"/>
    <property type="match status" value="1"/>
</dbReference>
<sequence>MENVVIKELETQEDIVEAYPVMRELRTHLSKHAYLDLVKEAREKDGYIVVALYEQDDIVAVVGFKPMITLYYGRFVWVCDLVTSQTKRSKGYGEKLLSYVHEWAKSNKYECVALSSGLQRNDAHRFYERTMNYNKVSYVFKRDLE</sequence>
<comment type="caution">
    <text evidence="2">The sequence shown here is derived from an EMBL/GenBank/DDBJ whole genome shotgun (WGS) entry which is preliminary data.</text>
</comment>
<keyword evidence="3" id="KW-1185">Reference proteome</keyword>
<dbReference type="RefSeq" id="WP_149472703.1">
    <property type="nucleotide sequence ID" value="NZ_JAGGMB010000010.1"/>
</dbReference>
<gene>
    <name evidence="2" type="ORF">J2Z64_003023</name>
</gene>
<accession>A0A9X0YWR4</accession>
<feature type="domain" description="N-acetyltransferase" evidence="1">
    <location>
        <begin position="4"/>
        <end position="145"/>
    </location>
</feature>
<protein>
    <submittedName>
        <fullName evidence="2">GNAT superfamily N-acetyltransferase</fullName>
    </submittedName>
</protein>
<organism evidence="2 3">
    <name type="scientific">Oceanobacillus polygoni</name>
    <dbReference type="NCBI Taxonomy" id="1235259"/>
    <lineage>
        <taxon>Bacteria</taxon>
        <taxon>Bacillati</taxon>
        <taxon>Bacillota</taxon>
        <taxon>Bacilli</taxon>
        <taxon>Bacillales</taxon>
        <taxon>Bacillaceae</taxon>
        <taxon>Oceanobacillus</taxon>
    </lineage>
</organism>
<reference evidence="2" key="1">
    <citation type="submission" date="2021-03" db="EMBL/GenBank/DDBJ databases">
        <title>Genomic Encyclopedia of Type Strains, Phase IV (KMG-IV): sequencing the most valuable type-strain genomes for metagenomic binning, comparative biology and taxonomic classification.</title>
        <authorList>
            <person name="Goeker M."/>
        </authorList>
    </citation>
    <scope>NUCLEOTIDE SEQUENCE</scope>
    <source>
        <strain evidence="2">DSM 107338</strain>
    </source>
</reference>
<dbReference type="InterPro" id="IPR016181">
    <property type="entry name" value="Acyl_CoA_acyltransferase"/>
</dbReference>
<dbReference type="InterPro" id="IPR000182">
    <property type="entry name" value="GNAT_dom"/>
</dbReference>
<dbReference type="Pfam" id="PF00583">
    <property type="entry name" value="Acetyltransf_1"/>
    <property type="match status" value="1"/>
</dbReference>
<dbReference type="PROSITE" id="PS51186">
    <property type="entry name" value="GNAT"/>
    <property type="match status" value="1"/>
</dbReference>
<dbReference type="GO" id="GO:0016747">
    <property type="term" value="F:acyltransferase activity, transferring groups other than amino-acyl groups"/>
    <property type="evidence" value="ECO:0007669"/>
    <property type="project" value="InterPro"/>
</dbReference>